<dbReference type="GO" id="GO:0030313">
    <property type="term" value="C:cell envelope"/>
    <property type="evidence" value="ECO:0007669"/>
    <property type="project" value="UniProtKB-SubCell"/>
</dbReference>
<evidence type="ECO:0000256" key="2">
    <source>
        <dbReference type="ARBA" id="ARBA00022748"/>
    </source>
</evidence>
<organism evidence="6 7">
    <name type="scientific">Selenomonas artemidis F0399</name>
    <dbReference type="NCBI Taxonomy" id="749551"/>
    <lineage>
        <taxon>Bacteria</taxon>
        <taxon>Bacillati</taxon>
        <taxon>Bacillota</taxon>
        <taxon>Negativicutes</taxon>
        <taxon>Selenomonadales</taxon>
        <taxon>Selenomonadaceae</taxon>
        <taxon>Selenomonas</taxon>
    </lineage>
</organism>
<feature type="region of interest" description="Disordered" evidence="3">
    <location>
        <begin position="40"/>
        <end position="59"/>
    </location>
</feature>
<comment type="subcellular location">
    <subcellularLocation>
        <location evidence="1">Cell envelope</location>
    </subcellularLocation>
</comment>
<keyword evidence="6" id="KW-0560">Oxidoreductase</keyword>
<dbReference type="InterPro" id="IPR013740">
    <property type="entry name" value="Redoxin"/>
</dbReference>
<dbReference type="InterPro" id="IPR017937">
    <property type="entry name" value="Thioredoxin_CS"/>
</dbReference>
<dbReference type="PROSITE" id="PS51257">
    <property type="entry name" value="PROKAR_LIPOPROTEIN"/>
    <property type="match status" value="1"/>
</dbReference>
<reference evidence="6 7" key="1">
    <citation type="submission" date="2010-08" db="EMBL/GenBank/DDBJ databases">
        <authorList>
            <person name="Weinstock G."/>
            <person name="Sodergren E."/>
            <person name="Clifton S."/>
            <person name="Fulton L."/>
            <person name="Fulton B."/>
            <person name="Courtney L."/>
            <person name="Fronick C."/>
            <person name="Harrison M."/>
            <person name="Strong C."/>
            <person name="Farmer C."/>
            <person name="Delahaunty K."/>
            <person name="Markovic C."/>
            <person name="Hall O."/>
            <person name="Minx P."/>
            <person name="Tomlinson C."/>
            <person name="Mitreva M."/>
            <person name="Hou S."/>
            <person name="Chen J."/>
            <person name="Wollam A."/>
            <person name="Pepin K.H."/>
            <person name="Johnson M."/>
            <person name="Bhonagiri V."/>
            <person name="Zhang X."/>
            <person name="Suruliraj S."/>
            <person name="Warren W."/>
            <person name="Chinwalla A."/>
            <person name="Mardis E.R."/>
            <person name="Wilson R.K."/>
        </authorList>
    </citation>
    <scope>NUCLEOTIDE SEQUENCE [LARGE SCALE GENOMIC DNA]</scope>
    <source>
        <strain evidence="6 7">F0399</strain>
    </source>
</reference>
<dbReference type="SUPFAM" id="SSF52833">
    <property type="entry name" value="Thioredoxin-like"/>
    <property type="match status" value="1"/>
</dbReference>
<evidence type="ECO:0000256" key="3">
    <source>
        <dbReference type="SAM" id="MobiDB-lite"/>
    </source>
</evidence>
<dbReference type="AlphaFoldDB" id="E7N299"/>
<dbReference type="HOGENOM" id="CLU_042529_11_4_9"/>
<dbReference type="STRING" id="749551.HMPREF9555_01110"/>
<dbReference type="InterPro" id="IPR036249">
    <property type="entry name" value="Thioredoxin-like_sf"/>
</dbReference>
<evidence type="ECO:0000313" key="6">
    <source>
        <dbReference type="EMBL" id="EFW29662.1"/>
    </source>
</evidence>
<evidence type="ECO:0000256" key="4">
    <source>
        <dbReference type="SAM" id="SignalP"/>
    </source>
</evidence>
<proteinExistence type="predicted"/>
<evidence type="ECO:0000313" key="7">
    <source>
        <dbReference type="Proteomes" id="UP000004633"/>
    </source>
</evidence>
<evidence type="ECO:0000256" key="1">
    <source>
        <dbReference type="ARBA" id="ARBA00004196"/>
    </source>
</evidence>
<comment type="caution">
    <text evidence="6">The sequence shown here is derived from an EMBL/GenBank/DDBJ whole genome shotgun (WGS) entry which is preliminary data.</text>
</comment>
<evidence type="ECO:0000259" key="5">
    <source>
        <dbReference type="PROSITE" id="PS51352"/>
    </source>
</evidence>
<feature type="compositionally biased region" description="Low complexity" evidence="3">
    <location>
        <begin position="40"/>
        <end position="49"/>
    </location>
</feature>
<dbReference type="Gene3D" id="3.40.30.10">
    <property type="entry name" value="Glutaredoxin"/>
    <property type="match status" value="1"/>
</dbReference>
<gene>
    <name evidence="6" type="ORF">HMPREF9555_01110</name>
</gene>
<keyword evidence="7" id="KW-1185">Reference proteome</keyword>
<dbReference type="InterPro" id="IPR050553">
    <property type="entry name" value="Thioredoxin_ResA/DsbE_sf"/>
</dbReference>
<keyword evidence="2" id="KW-0201">Cytochrome c-type biogenesis</keyword>
<keyword evidence="6" id="KW-0575">Peroxidase</keyword>
<dbReference type="EC" id="1.11.1.15" evidence="6"/>
<dbReference type="PROSITE" id="PS51352">
    <property type="entry name" value="THIOREDOXIN_2"/>
    <property type="match status" value="1"/>
</dbReference>
<protein>
    <submittedName>
        <fullName evidence="6">Antioxidant, AhpC/TSA family</fullName>
        <ecNumber evidence="6">1.11.1.15</ecNumber>
    </submittedName>
</protein>
<dbReference type="InterPro" id="IPR013766">
    <property type="entry name" value="Thioredoxin_domain"/>
</dbReference>
<dbReference type="CDD" id="cd02966">
    <property type="entry name" value="TlpA_like_family"/>
    <property type="match status" value="1"/>
</dbReference>
<dbReference type="GO" id="GO:0004601">
    <property type="term" value="F:peroxidase activity"/>
    <property type="evidence" value="ECO:0007669"/>
    <property type="project" value="UniProtKB-KW"/>
</dbReference>
<sequence>MYKMKGNPMKRTYMAAFAGLLSLSLFVGCGNSDSGAAAGQTASAQQQSQEPAGKGLTGDVAPTFTLKNPAGEDVAVKANGKPYVINFWATWCPPCQAEIPDIAAFYAAHKDQVDFYAVNLQEEAAPVQKFLSDRGVELPVLLDAKGEAATLYGVRAIPTTVVVNAEGKVVYRRTGGVTKEQLEDVINHL</sequence>
<keyword evidence="4" id="KW-0732">Signal</keyword>
<accession>E7N299</accession>
<name>E7N299_9FIRM</name>
<dbReference type="PROSITE" id="PS00194">
    <property type="entry name" value="THIOREDOXIN_1"/>
    <property type="match status" value="1"/>
</dbReference>
<dbReference type="PANTHER" id="PTHR42852">
    <property type="entry name" value="THIOL:DISULFIDE INTERCHANGE PROTEIN DSBE"/>
    <property type="match status" value="1"/>
</dbReference>
<dbReference type="GO" id="GO:0017004">
    <property type="term" value="P:cytochrome complex assembly"/>
    <property type="evidence" value="ECO:0007669"/>
    <property type="project" value="UniProtKB-KW"/>
</dbReference>
<feature type="domain" description="Thioredoxin" evidence="5">
    <location>
        <begin position="55"/>
        <end position="189"/>
    </location>
</feature>
<feature type="signal peptide" evidence="4">
    <location>
        <begin position="1"/>
        <end position="29"/>
    </location>
</feature>
<feature type="chain" id="PRO_5038673888" evidence="4">
    <location>
        <begin position="30"/>
        <end position="189"/>
    </location>
</feature>
<dbReference type="EMBL" id="AECV01000017">
    <property type="protein sequence ID" value="EFW29662.1"/>
    <property type="molecule type" value="Genomic_DNA"/>
</dbReference>
<dbReference type="Proteomes" id="UP000004633">
    <property type="component" value="Unassembled WGS sequence"/>
</dbReference>
<dbReference type="PANTHER" id="PTHR42852:SF17">
    <property type="entry name" value="THIOREDOXIN-LIKE PROTEIN HI_1115"/>
    <property type="match status" value="1"/>
</dbReference>
<dbReference type="Pfam" id="PF08534">
    <property type="entry name" value="Redoxin"/>
    <property type="match status" value="1"/>
</dbReference>